<dbReference type="AlphaFoldDB" id="A0A8J5GEW9"/>
<evidence type="ECO:0000313" key="1">
    <source>
        <dbReference type="EMBL" id="KAG6503339.1"/>
    </source>
</evidence>
<reference evidence="1 2" key="1">
    <citation type="submission" date="2020-08" db="EMBL/GenBank/DDBJ databases">
        <title>Plant Genome Project.</title>
        <authorList>
            <person name="Zhang R.-G."/>
        </authorList>
    </citation>
    <scope>NUCLEOTIDE SEQUENCE [LARGE SCALE GENOMIC DNA]</scope>
    <source>
        <tissue evidence="1">Rhizome</tissue>
    </source>
</reference>
<name>A0A8J5GEW9_ZINOF</name>
<gene>
    <name evidence="1" type="ORF">ZIOFF_035650</name>
</gene>
<comment type="caution">
    <text evidence="1">The sequence shown here is derived from an EMBL/GenBank/DDBJ whole genome shotgun (WGS) entry which is preliminary data.</text>
</comment>
<organism evidence="1 2">
    <name type="scientific">Zingiber officinale</name>
    <name type="common">Ginger</name>
    <name type="synonym">Amomum zingiber</name>
    <dbReference type="NCBI Taxonomy" id="94328"/>
    <lineage>
        <taxon>Eukaryota</taxon>
        <taxon>Viridiplantae</taxon>
        <taxon>Streptophyta</taxon>
        <taxon>Embryophyta</taxon>
        <taxon>Tracheophyta</taxon>
        <taxon>Spermatophyta</taxon>
        <taxon>Magnoliopsida</taxon>
        <taxon>Liliopsida</taxon>
        <taxon>Zingiberales</taxon>
        <taxon>Zingiberaceae</taxon>
        <taxon>Zingiber</taxon>
    </lineage>
</organism>
<accession>A0A8J5GEW9</accession>
<sequence length="180" mass="20183">MPAEIRRLNRGWSNDNSIRRGRLNSNILRIDGSQRYEREREEGGSTTTIGMDITGVIKNHWHQGRYVVGTEREEEEKVLRVSSFASTFSASPACVSSLRLHPCVSVLGFLRLQLCVSSRASPAVRLQPCVSVHHFCVFSLTLYESVNQGKSQTEEDPLRLGSEPLWLSDFSARLLLGSCC</sequence>
<dbReference type="Proteomes" id="UP000734854">
    <property type="component" value="Unassembled WGS sequence"/>
</dbReference>
<protein>
    <submittedName>
        <fullName evidence="1">Uncharacterized protein</fullName>
    </submittedName>
</protein>
<dbReference type="EMBL" id="JACMSC010000010">
    <property type="protein sequence ID" value="KAG6503339.1"/>
    <property type="molecule type" value="Genomic_DNA"/>
</dbReference>
<proteinExistence type="predicted"/>
<keyword evidence="2" id="KW-1185">Reference proteome</keyword>
<evidence type="ECO:0000313" key="2">
    <source>
        <dbReference type="Proteomes" id="UP000734854"/>
    </source>
</evidence>